<dbReference type="EMBL" id="PQFF01000182">
    <property type="protein sequence ID" value="RHZ76660.1"/>
    <property type="molecule type" value="Genomic_DNA"/>
</dbReference>
<keyword evidence="1" id="KW-1133">Transmembrane helix</keyword>
<keyword evidence="1" id="KW-0472">Membrane</keyword>
<evidence type="ECO:0000256" key="1">
    <source>
        <dbReference type="SAM" id="Phobius"/>
    </source>
</evidence>
<organism evidence="2 3">
    <name type="scientific">Diversispora epigaea</name>
    <dbReference type="NCBI Taxonomy" id="1348612"/>
    <lineage>
        <taxon>Eukaryota</taxon>
        <taxon>Fungi</taxon>
        <taxon>Fungi incertae sedis</taxon>
        <taxon>Mucoromycota</taxon>
        <taxon>Glomeromycotina</taxon>
        <taxon>Glomeromycetes</taxon>
        <taxon>Diversisporales</taxon>
        <taxon>Diversisporaceae</taxon>
        <taxon>Diversispora</taxon>
    </lineage>
</organism>
<proteinExistence type="predicted"/>
<keyword evidence="1" id="KW-0812">Transmembrane</keyword>
<gene>
    <name evidence="2" type="ORF">Glove_194g177</name>
</gene>
<keyword evidence="3" id="KW-1185">Reference proteome</keyword>
<dbReference type="AlphaFoldDB" id="A0A397IVL5"/>
<feature type="transmembrane region" description="Helical" evidence="1">
    <location>
        <begin position="6"/>
        <end position="25"/>
    </location>
</feature>
<name>A0A397IVL5_9GLOM</name>
<evidence type="ECO:0000313" key="2">
    <source>
        <dbReference type="EMBL" id="RHZ76660.1"/>
    </source>
</evidence>
<sequence length="57" mass="6346">MQKNSLILILIIAIFCNFILAAVPFKLRKSELLKGKCGCPIDVAKMDVVCQPKEARL</sequence>
<protein>
    <submittedName>
        <fullName evidence="2">Uncharacterized protein</fullName>
    </submittedName>
</protein>
<accession>A0A397IVL5</accession>
<dbReference type="Proteomes" id="UP000266861">
    <property type="component" value="Unassembled WGS sequence"/>
</dbReference>
<evidence type="ECO:0000313" key="3">
    <source>
        <dbReference type="Proteomes" id="UP000266861"/>
    </source>
</evidence>
<reference evidence="2 3" key="1">
    <citation type="submission" date="2018-08" db="EMBL/GenBank/DDBJ databases">
        <title>Genome and evolution of the arbuscular mycorrhizal fungus Diversispora epigaea (formerly Glomus versiforme) and its bacterial endosymbionts.</title>
        <authorList>
            <person name="Sun X."/>
            <person name="Fei Z."/>
            <person name="Harrison M."/>
        </authorList>
    </citation>
    <scope>NUCLEOTIDE SEQUENCE [LARGE SCALE GENOMIC DNA]</scope>
    <source>
        <strain evidence="2 3">IT104</strain>
    </source>
</reference>
<comment type="caution">
    <text evidence="2">The sequence shown here is derived from an EMBL/GenBank/DDBJ whole genome shotgun (WGS) entry which is preliminary data.</text>
</comment>